<comment type="similarity">
    <text evidence="3">Belongs to the protein kinase superfamily. Ser/Thr protein kinase family.</text>
</comment>
<evidence type="ECO:0000256" key="21">
    <source>
        <dbReference type="PROSITE-ProRule" id="PRU10141"/>
    </source>
</evidence>
<dbReference type="InterPro" id="IPR001611">
    <property type="entry name" value="Leu-rich_rpt"/>
</dbReference>
<dbReference type="Gene3D" id="3.30.200.20">
    <property type="entry name" value="Phosphorylase Kinase, domain 1"/>
    <property type="match status" value="1"/>
</dbReference>
<keyword evidence="12 21" id="KW-0547">Nucleotide-binding</keyword>
<name>A0AAV7EIB7_ARIFI</name>
<feature type="transmembrane region" description="Helical" evidence="23">
    <location>
        <begin position="91"/>
        <end position="116"/>
    </location>
</feature>
<evidence type="ECO:0000256" key="11">
    <source>
        <dbReference type="ARBA" id="ARBA00022737"/>
    </source>
</evidence>
<feature type="transmembrane region" description="Helical" evidence="23">
    <location>
        <begin position="180"/>
        <end position="199"/>
    </location>
</feature>
<dbReference type="SMART" id="SM00369">
    <property type="entry name" value="LRR_TYP"/>
    <property type="match status" value="9"/>
</dbReference>
<evidence type="ECO:0000256" key="2">
    <source>
        <dbReference type="ARBA" id="ARBA00004251"/>
    </source>
</evidence>
<evidence type="ECO:0000256" key="3">
    <source>
        <dbReference type="ARBA" id="ARBA00008684"/>
    </source>
</evidence>
<dbReference type="PANTHER" id="PTHR48053:SF165">
    <property type="entry name" value="RECEPTOR-LIKE PROTEIN KINASE 2 ISOFORM X2"/>
    <property type="match status" value="1"/>
</dbReference>
<keyword evidence="16 23" id="KW-1133">Transmembrane helix</keyword>
<keyword evidence="5" id="KW-0723">Serine/threonine-protein kinase</keyword>
<keyword evidence="10" id="KW-0732">Signal</keyword>
<dbReference type="Gene3D" id="1.10.510.10">
    <property type="entry name" value="Transferase(Phosphotransferase) domain 1"/>
    <property type="match status" value="1"/>
</dbReference>
<dbReference type="GO" id="GO:0012505">
    <property type="term" value="C:endomembrane system"/>
    <property type="evidence" value="ECO:0007669"/>
    <property type="project" value="UniProtKB-ARBA"/>
</dbReference>
<comment type="subcellular location">
    <subcellularLocation>
        <location evidence="2">Cell membrane</location>
        <topology evidence="2">Single-pass type I membrane protein</topology>
    </subcellularLocation>
    <subcellularLocation>
        <location evidence="1">Membrane</location>
        <topology evidence="1">Multi-pass membrane protein</topology>
    </subcellularLocation>
</comment>
<keyword evidence="19" id="KW-0675">Receptor</keyword>
<dbReference type="FunFam" id="3.80.10.10:FF:000270">
    <property type="entry name" value="Putative LRR receptor-like serine/threonine-protein kinase"/>
    <property type="match status" value="1"/>
</dbReference>
<evidence type="ECO:0000256" key="10">
    <source>
        <dbReference type="ARBA" id="ARBA00022729"/>
    </source>
</evidence>
<dbReference type="EMBL" id="JAINDJ010000004">
    <property type="protein sequence ID" value="KAG9448513.1"/>
    <property type="molecule type" value="Genomic_DNA"/>
</dbReference>
<keyword evidence="7" id="KW-0433">Leucine-rich repeat</keyword>
<keyword evidence="8" id="KW-0808">Transferase</keyword>
<dbReference type="GO" id="GO:0004674">
    <property type="term" value="F:protein serine/threonine kinase activity"/>
    <property type="evidence" value="ECO:0007669"/>
    <property type="project" value="UniProtKB-KW"/>
</dbReference>
<accession>A0AAV7EIB7</accession>
<gene>
    <name evidence="25" type="ORF">H6P81_008478</name>
</gene>
<evidence type="ECO:0000259" key="24">
    <source>
        <dbReference type="PROSITE" id="PS50011"/>
    </source>
</evidence>
<dbReference type="SMART" id="SM00220">
    <property type="entry name" value="S_TKc"/>
    <property type="match status" value="1"/>
</dbReference>
<dbReference type="PROSITE" id="PS00108">
    <property type="entry name" value="PROTEIN_KINASE_ST"/>
    <property type="match status" value="1"/>
</dbReference>
<evidence type="ECO:0000256" key="4">
    <source>
        <dbReference type="ARBA" id="ARBA00022475"/>
    </source>
</evidence>
<dbReference type="FunFam" id="3.80.10.10:FF:000729">
    <property type="entry name" value="Probable LRR receptor-like serine/threonine-protein kinase At1g34110"/>
    <property type="match status" value="1"/>
</dbReference>
<dbReference type="InterPro" id="IPR000719">
    <property type="entry name" value="Prot_kinase_dom"/>
</dbReference>
<dbReference type="Pfam" id="PF04178">
    <property type="entry name" value="Got1"/>
    <property type="match status" value="1"/>
</dbReference>
<keyword evidence="15" id="KW-0832">Ubl conjugation</keyword>
<dbReference type="Pfam" id="PF08263">
    <property type="entry name" value="LRRNT_2"/>
    <property type="match status" value="1"/>
</dbReference>
<evidence type="ECO:0000256" key="22">
    <source>
        <dbReference type="SAM" id="MobiDB-lite"/>
    </source>
</evidence>
<evidence type="ECO:0000256" key="12">
    <source>
        <dbReference type="ARBA" id="ARBA00022741"/>
    </source>
</evidence>
<feature type="binding site" evidence="21">
    <location>
        <position position="974"/>
    </location>
    <ligand>
        <name>ATP</name>
        <dbReference type="ChEBI" id="CHEBI:30616"/>
    </ligand>
</feature>
<dbReference type="GO" id="GO:0005886">
    <property type="term" value="C:plasma membrane"/>
    <property type="evidence" value="ECO:0007669"/>
    <property type="project" value="UniProtKB-SubCell"/>
</dbReference>
<dbReference type="Gene3D" id="3.80.10.10">
    <property type="entry name" value="Ribonuclease Inhibitor"/>
    <property type="match status" value="4"/>
</dbReference>
<evidence type="ECO:0000256" key="14">
    <source>
        <dbReference type="ARBA" id="ARBA00022840"/>
    </source>
</evidence>
<dbReference type="InterPro" id="IPR051716">
    <property type="entry name" value="Plant_RL_S/T_kinase"/>
</dbReference>
<sequence>MQKTAQAWFMGGPSGTDQQKSASLLADWNSYAASRSAEEAGSSNLGFDIEAAVKTANDKVAGTFSVVSKGVRDIPGNFQSATSSVPSGKSLMYFGLLLASGIFFIFIAFTMFLPVMVLMPQKFAICFTLGCAFIIGSFFALKGPKNQLSHMTTKERLPFTLGFVGSMVGTIYVSMVLHSYILSVLFSVIQVLALSYYAISYFPGGSAGMRFISSSLTSSILSLNGSAHVLGSWNPSDPRPCNWFGIVCNSNGQVTSISLASADLQGPFPSNLQPLKSSLEALVLSDANLTGPIPKEIGDYAGLRLLDVGGNGLSGEIPDEICRLSRLETLYLNSNLLQGGIPSHIGNLSSLVHFALYDNQLSGEIPKSIGSLGSLQVFRAGGNGNLKGELPPEIGNCTDLIMLGLAETGLSGNLPKTIGLLKKLETLAIYTAYLSGPIPEEIGNCTGLRNLYLYQNLITGPIPTQIGQLQKLENLLLWQNGLVGSIPSELGNCRELLDVDLSENLLSGTIPASFGSLPFLQGLQLSVNQLSGTIPSEISNCTSLTHIEIDNNELSGEIPAEFDKLQSLNLFFAWRNNLTGTIPEGLAGCSNLQALDLSYNQLTGSVPKLLFELRNLTKLLLLSNELSGFLPPEIGNCMSLYRLRLNQNRLGGTIPAEIGNLKNLNFIDLGCNQFTGQIPPTISGCENLQFLDFHSNGLTGSIPPKLPRSLQLIDVSDNRLTGPLTSGLGALTQLTKLVLGRNSLSGRIPPELGSCTKLQLLDLGDNNFSGDIPPELGRIPALEIALNLSCNYLSRQIPAEFAGLERLGSLDLSHNNLTGNLDALAALQNLVTLNVSYNAFSGELPGTQFFQKLPLSNLAGNPGLFVDGRTSGPTVRVGPGPNSKTPAMKLVMSILLGASGVVLLVALCVVLRARMGRSPGSTDDPWEMTLYQKMDLRVDDVLKSLVTENVIGTGSSGVVYRVEAPGGPAVAVKKMWPSDESGAFWSEIRTLGSIRHRNIVRLVGWCANRTTRFLFYDYLPNGSLSGLLHAGGPTKCGSGWVERYEIVLGVAHALAYLHHDCVPPIMHGDVKTMNVLLGPMLEPYLADFGLAKLVIIDGSDGSDQSSKMGPNRSSPHIAGSYGYMAPEYASMQRVTEKSDVYSYGVVLLEVLTGRHPLDPTFPHGAPLVQWVRDHYQGGRDPTDALDPKLRGGPEAQMHEILQVLAIAILCVNVVPHERPTMKDVAALLREIRRSEEEEGGSGSKGRNPTTAVASSRPMRMVTCQGSSNCSFAFSDSSG</sequence>
<evidence type="ECO:0000256" key="5">
    <source>
        <dbReference type="ARBA" id="ARBA00022527"/>
    </source>
</evidence>
<keyword evidence="20" id="KW-0325">Glycoprotein</keyword>
<evidence type="ECO:0000256" key="17">
    <source>
        <dbReference type="ARBA" id="ARBA00023136"/>
    </source>
</evidence>
<keyword evidence="26" id="KW-1185">Reference proteome</keyword>
<dbReference type="FunFam" id="1.10.510.10:FF:000276">
    <property type="entry name" value="LRR receptor-like serine/threonine-protein kinase RCH1"/>
    <property type="match status" value="1"/>
</dbReference>
<dbReference type="GO" id="GO:0010082">
    <property type="term" value="P:regulation of root meristem growth"/>
    <property type="evidence" value="ECO:0007669"/>
    <property type="project" value="UniProtKB-ARBA"/>
</dbReference>
<dbReference type="PRINTS" id="PR00019">
    <property type="entry name" value="LEURICHRPT"/>
</dbReference>
<dbReference type="GO" id="GO:0042277">
    <property type="term" value="F:peptide binding"/>
    <property type="evidence" value="ECO:0007669"/>
    <property type="project" value="UniProtKB-ARBA"/>
</dbReference>
<dbReference type="GO" id="GO:0016192">
    <property type="term" value="P:vesicle-mediated transport"/>
    <property type="evidence" value="ECO:0007669"/>
    <property type="project" value="InterPro"/>
</dbReference>
<keyword evidence="4" id="KW-1003">Cell membrane</keyword>
<reference evidence="25 26" key="1">
    <citation type="submission" date="2021-07" db="EMBL/GenBank/DDBJ databases">
        <title>The Aristolochia fimbriata genome: insights into angiosperm evolution, floral development and chemical biosynthesis.</title>
        <authorList>
            <person name="Jiao Y."/>
        </authorList>
    </citation>
    <scope>NUCLEOTIDE SEQUENCE [LARGE SCALE GENOMIC DNA]</scope>
    <source>
        <strain evidence="25">IBCAS-2021</strain>
        <tissue evidence="25">Leaf</tissue>
    </source>
</reference>
<feature type="transmembrane region" description="Helical" evidence="23">
    <location>
        <begin position="122"/>
        <end position="141"/>
    </location>
</feature>
<dbReference type="AlphaFoldDB" id="A0AAV7EIB7"/>
<dbReference type="GO" id="GO:0005524">
    <property type="term" value="F:ATP binding"/>
    <property type="evidence" value="ECO:0007669"/>
    <property type="project" value="UniProtKB-UniRule"/>
</dbReference>
<dbReference type="GO" id="GO:0001653">
    <property type="term" value="F:peptide receptor activity"/>
    <property type="evidence" value="ECO:0007669"/>
    <property type="project" value="UniProtKB-ARBA"/>
</dbReference>
<keyword evidence="14 21" id="KW-0067">ATP-binding</keyword>
<dbReference type="InterPro" id="IPR017441">
    <property type="entry name" value="Protein_kinase_ATP_BS"/>
</dbReference>
<dbReference type="InterPro" id="IPR011009">
    <property type="entry name" value="Kinase-like_dom_sf"/>
</dbReference>
<dbReference type="PANTHER" id="PTHR48053">
    <property type="entry name" value="LEUCINE RICH REPEAT FAMILY PROTEIN, EXPRESSED"/>
    <property type="match status" value="1"/>
</dbReference>
<dbReference type="Pfam" id="PF00069">
    <property type="entry name" value="Pkinase"/>
    <property type="match status" value="1"/>
</dbReference>
<evidence type="ECO:0000256" key="8">
    <source>
        <dbReference type="ARBA" id="ARBA00022679"/>
    </source>
</evidence>
<evidence type="ECO:0000256" key="19">
    <source>
        <dbReference type="ARBA" id="ARBA00023170"/>
    </source>
</evidence>
<evidence type="ECO:0000256" key="15">
    <source>
        <dbReference type="ARBA" id="ARBA00022843"/>
    </source>
</evidence>
<dbReference type="FunFam" id="3.80.10.10:FF:001034">
    <property type="entry name" value="Leucine-rich receptor-like protein kinase family protein"/>
    <property type="match status" value="1"/>
</dbReference>
<dbReference type="FunFam" id="3.80.10.10:FF:000400">
    <property type="entry name" value="Nuclear pore complex protein NUP107"/>
    <property type="match status" value="1"/>
</dbReference>
<keyword evidence="18" id="KW-1015">Disulfide bond</keyword>
<dbReference type="FunFam" id="3.30.200.20:FF:000642">
    <property type="entry name" value="Putative LRR receptor-like serine/threonine-protein kinase"/>
    <property type="match status" value="1"/>
</dbReference>
<evidence type="ECO:0000256" key="16">
    <source>
        <dbReference type="ARBA" id="ARBA00022989"/>
    </source>
</evidence>
<organism evidence="25 26">
    <name type="scientific">Aristolochia fimbriata</name>
    <name type="common">White veined hardy Dutchman's pipe vine</name>
    <dbReference type="NCBI Taxonomy" id="158543"/>
    <lineage>
        <taxon>Eukaryota</taxon>
        <taxon>Viridiplantae</taxon>
        <taxon>Streptophyta</taxon>
        <taxon>Embryophyta</taxon>
        <taxon>Tracheophyta</taxon>
        <taxon>Spermatophyta</taxon>
        <taxon>Magnoliopsida</taxon>
        <taxon>Magnoliidae</taxon>
        <taxon>Piperales</taxon>
        <taxon>Aristolochiaceae</taxon>
        <taxon>Aristolochia</taxon>
    </lineage>
</organism>
<dbReference type="SUPFAM" id="SSF56112">
    <property type="entry name" value="Protein kinase-like (PK-like)"/>
    <property type="match status" value="1"/>
</dbReference>
<evidence type="ECO:0000256" key="9">
    <source>
        <dbReference type="ARBA" id="ARBA00022692"/>
    </source>
</evidence>
<dbReference type="PROSITE" id="PS00107">
    <property type="entry name" value="PROTEIN_KINASE_ATP"/>
    <property type="match status" value="1"/>
</dbReference>
<keyword evidence="6" id="KW-0597">Phosphoprotein</keyword>
<feature type="region of interest" description="Disordered" evidence="22">
    <location>
        <begin position="1234"/>
        <end position="1259"/>
    </location>
</feature>
<dbReference type="SUPFAM" id="SSF52058">
    <property type="entry name" value="L domain-like"/>
    <property type="match status" value="2"/>
</dbReference>
<dbReference type="InterPro" id="IPR032675">
    <property type="entry name" value="LRR_dom_sf"/>
</dbReference>
<evidence type="ECO:0000256" key="18">
    <source>
        <dbReference type="ARBA" id="ARBA00023157"/>
    </source>
</evidence>
<comment type="caution">
    <text evidence="25">The sequence shown here is derived from an EMBL/GenBank/DDBJ whole genome shotgun (WGS) entry which is preliminary data.</text>
</comment>
<dbReference type="PROSITE" id="PS51450">
    <property type="entry name" value="LRR"/>
    <property type="match status" value="2"/>
</dbReference>
<dbReference type="GO" id="GO:0005737">
    <property type="term" value="C:cytoplasm"/>
    <property type="evidence" value="ECO:0007669"/>
    <property type="project" value="UniProtKB-ARBA"/>
</dbReference>
<keyword evidence="9 23" id="KW-0812">Transmembrane</keyword>
<dbReference type="Proteomes" id="UP000825729">
    <property type="component" value="Unassembled WGS sequence"/>
</dbReference>
<feature type="transmembrane region" description="Helical" evidence="23">
    <location>
        <begin position="157"/>
        <end position="174"/>
    </location>
</feature>
<evidence type="ECO:0000256" key="6">
    <source>
        <dbReference type="ARBA" id="ARBA00022553"/>
    </source>
</evidence>
<dbReference type="InterPro" id="IPR013210">
    <property type="entry name" value="LRR_N_plant-typ"/>
</dbReference>
<proteinExistence type="inferred from homology"/>
<evidence type="ECO:0000256" key="23">
    <source>
        <dbReference type="SAM" id="Phobius"/>
    </source>
</evidence>
<keyword evidence="11" id="KW-0677">Repeat</keyword>
<evidence type="ECO:0000256" key="1">
    <source>
        <dbReference type="ARBA" id="ARBA00004141"/>
    </source>
</evidence>
<evidence type="ECO:0000256" key="13">
    <source>
        <dbReference type="ARBA" id="ARBA00022777"/>
    </source>
</evidence>
<keyword evidence="17 23" id="KW-0472">Membrane</keyword>
<evidence type="ECO:0000313" key="25">
    <source>
        <dbReference type="EMBL" id="KAG9448513.1"/>
    </source>
</evidence>
<evidence type="ECO:0000256" key="20">
    <source>
        <dbReference type="ARBA" id="ARBA00023180"/>
    </source>
</evidence>
<evidence type="ECO:0000313" key="26">
    <source>
        <dbReference type="Proteomes" id="UP000825729"/>
    </source>
</evidence>
<dbReference type="InterPro" id="IPR008271">
    <property type="entry name" value="Ser/Thr_kinase_AS"/>
</dbReference>
<dbReference type="GO" id="GO:0010074">
    <property type="term" value="P:maintenance of meristem identity"/>
    <property type="evidence" value="ECO:0007669"/>
    <property type="project" value="UniProtKB-ARBA"/>
</dbReference>
<dbReference type="InterPro" id="IPR003591">
    <property type="entry name" value="Leu-rich_rpt_typical-subtyp"/>
</dbReference>
<evidence type="ECO:0000256" key="7">
    <source>
        <dbReference type="ARBA" id="ARBA00022614"/>
    </source>
</evidence>
<dbReference type="Pfam" id="PF13855">
    <property type="entry name" value="LRR_8"/>
    <property type="match status" value="1"/>
</dbReference>
<dbReference type="PROSITE" id="PS50011">
    <property type="entry name" value="PROTEIN_KINASE_DOM"/>
    <property type="match status" value="1"/>
</dbReference>
<dbReference type="Pfam" id="PF00560">
    <property type="entry name" value="LRR_1"/>
    <property type="match status" value="8"/>
</dbReference>
<keyword evidence="13" id="KW-0418">Kinase</keyword>
<protein>
    <recommendedName>
        <fullName evidence="24">Protein kinase domain-containing protein</fullName>
    </recommendedName>
</protein>
<feature type="domain" description="Protein kinase" evidence="24">
    <location>
        <begin position="945"/>
        <end position="1228"/>
    </location>
</feature>
<dbReference type="InterPro" id="IPR007305">
    <property type="entry name" value="Vesicle_transpt_Got1/SFT2"/>
</dbReference>